<dbReference type="EMBL" id="SNVV01000020">
    <property type="protein sequence ID" value="TDN47376.1"/>
    <property type="molecule type" value="Genomic_DNA"/>
</dbReference>
<sequence length="211" mass="23495">MGLRRLADIGLAVLLAAPLAASAQSGGGKSIYCCDIGAQPVCGDVLPNACYGRAYREMSPQGVIRRQVAAPLTAEEISRRNEEARARAEAEARLARQRRLDQALLDTYQSVADVESRRDRALADLDKTIAGLRLREGELVERRNRIAKEVEPYQGKSVPRELADDLDNANGELSAHRSVIDAKQRERESIRARFEEDRRRYIDLTTGAPRR</sequence>
<evidence type="ECO:0000313" key="4">
    <source>
        <dbReference type="Proteomes" id="UP000295129"/>
    </source>
</evidence>
<keyword evidence="4" id="KW-1185">Reference proteome</keyword>
<evidence type="ECO:0000313" key="3">
    <source>
        <dbReference type="EMBL" id="TDN47376.1"/>
    </source>
</evidence>
<proteinExistence type="predicted"/>
<evidence type="ECO:0008006" key="5">
    <source>
        <dbReference type="Google" id="ProtNLM"/>
    </source>
</evidence>
<dbReference type="Proteomes" id="UP000295129">
    <property type="component" value="Unassembled WGS sequence"/>
</dbReference>
<comment type="caution">
    <text evidence="3">The sequence shown here is derived from an EMBL/GenBank/DDBJ whole genome shotgun (WGS) entry which is preliminary data.</text>
</comment>
<dbReference type="AlphaFoldDB" id="A0A4R6DQU7"/>
<evidence type="ECO:0000256" key="1">
    <source>
        <dbReference type="SAM" id="Coils"/>
    </source>
</evidence>
<name>A0A4R6DQU7_9RHOO</name>
<evidence type="ECO:0000256" key="2">
    <source>
        <dbReference type="SAM" id="SignalP"/>
    </source>
</evidence>
<feature type="coiled-coil region" evidence="1">
    <location>
        <begin position="166"/>
        <end position="200"/>
    </location>
</feature>
<dbReference type="OrthoDB" id="5298412at2"/>
<gene>
    <name evidence="3" type="ORF">C7389_12043</name>
</gene>
<keyword evidence="2" id="KW-0732">Signal</keyword>
<feature type="chain" id="PRO_5020259469" description="DUF4124 domain-containing protein" evidence="2">
    <location>
        <begin position="24"/>
        <end position="211"/>
    </location>
</feature>
<accession>A0A4R6DQU7</accession>
<reference evidence="3 4" key="1">
    <citation type="submission" date="2019-03" db="EMBL/GenBank/DDBJ databases">
        <title>Genomic Encyclopedia of Type Strains, Phase IV (KMG-IV): sequencing the most valuable type-strain genomes for metagenomic binning, comparative biology and taxonomic classification.</title>
        <authorList>
            <person name="Goeker M."/>
        </authorList>
    </citation>
    <scope>NUCLEOTIDE SEQUENCE [LARGE SCALE GENOMIC DNA]</scope>
    <source>
        <strain evidence="3 4">DSM 12121</strain>
    </source>
</reference>
<feature type="signal peptide" evidence="2">
    <location>
        <begin position="1"/>
        <end position="23"/>
    </location>
</feature>
<dbReference type="RefSeq" id="WP_133594213.1">
    <property type="nucleotide sequence ID" value="NZ_SNVV01000020.1"/>
</dbReference>
<keyword evidence="1" id="KW-0175">Coiled coil</keyword>
<protein>
    <recommendedName>
        <fullName evidence="5">DUF4124 domain-containing protein</fullName>
    </recommendedName>
</protein>
<organism evidence="3 4">
    <name type="scientific">Azoarcus indigens</name>
    <dbReference type="NCBI Taxonomy" id="29545"/>
    <lineage>
        <taxon>Bacteria</taxon>
        <taxon>Pseudomonadati</taxon>
        <taxon>Pseudomonadota</taxon>
        <taxon>Betaproteobacteria</taxon>
        <taxon>Rhodocyclales</taxon>
        <taxon>Zoogloeaceae</taxon>
        <taxon>Azoarcus</taxon>
    </lineage>
</organism>